<evidence type="ECO:0000313" key="3">
    <source>
        <dbReference type="Ensembl" id="ENSAMXP00005054699.1"/>
    </source>
</evidence>
<dbReference type="Proteomes" id="UP000694621">
    <property type="component" value="Unplaced"/>
</dbReference>
<protein>
    <submittedName>
        <fullName evidence="3">Family with sequence similarity 131 member A</fullName>
    </submittedName>
</protein>
<reference evidence="3" key="1">
    <citation type="submission" date="2025-08" db="UniProtKB">
        <authorList>
            <consortium name="Ensembl"/>
        </authorList>
    </citation>
    <scope>IDENTIFICATION</scope>
</reference>
<dbReference type="Ensembl" id="ENSAMXT00005059158.1">
    <property type="protein sequence ID" value="ENSAMXP00005054699.1"/>
    <property type="gene ID" value="ENSAMXG00005024454.1"/>
</dbReference>
<dbReference type="Pfam" id="PF15010">
    <property type="entry name" value="FAM131"/>
    <property type="match status" value="2"/>
</dbReference>
<evidence type="ECO:0000313" key="4">
    <source>
        <dbReference type="Proteomes" id="UP000694621"/>
    </source>
</evidence>
<name>A0A8B9LSA0_ASTMX</name>
<dbReference type="PANTHER" id="PTHR15736">
    <property type="entry name" value="PROTEIN FAM131B-RELATED"/>
    <property type="match status" value="1"/>
</dbReference>
<dbReference type="InterPro" id="IPR026782">
    <property type="entry name" value="FAM131"/>
</dbReference>
<feature type="region of interest" description="Disordered" evidence="2">
    <location>
        <begin position="250"/>
        <end position="282"/>
    </location>
</feature>
<proteinExistence type="inferred from homology"/>
<accession>A0A8B9LSA0</accession>
<dbReference type="AlphaFoldDB" id="A0A8B9LSA0"/>
<comment type="similarity">
    <text evidence="1">Belongs to the FAM131 family.</text>
</comment>
<feature type="compositionally biased region" description="Acidic residues" evidence="2">
    <location>
        <begin position="262"/>
        <end position="282"/>
    </location>
</feature>
<sequence>MLLTAFPQLHAIKVDEPVDMLPKSRKALSIQEIAALARSSFNGKISWVHSILYIYIYYHDPLIRSFSLSGISQVVKDHVTKPTAMAQGRVAHLIEWKGWSKPFDPSSATLQSHFNSYSHLSEGEQEARFAAGVAEQFAIAEAKLRAWNSVDEEDVDEDCSEDDLPQNNDLTITTQSSDAVLSNQLPCQAEADLEALVDDRTVLRDSSLCQVSCEDESLVDVLPKGVDKLGVGEVRKADRRLLWSRGDSCYHSTSYSESGLSPEEEEEEEGREDEDEEGEDNVFQEVIRWYSRCRSISDTSGAASFDDDDRSL</sequence>
<organism evidence="3 4">
    <name type="scientific">Astyanax mexicanus</name>
    <name type="common">Blind cave fish</name>
    <name type="synonym">Astyanax fasciatus mexicanus</name>
    <dbReference type="NCBI Taxonomy" id="7994"/>
    <lineage>
        <taxon>Eukaryota</taxon>
        <taxon>Metazoa</taxon>
        <taxon>Chordata</taxon>
        <taxon>Craniata</taxon>
        <taxon>Vertebrata</taxon>
        <taxon>Euteleostomi</taxon>
        <taxon>Actinopterygii</taxon>
        <taxon>Neopterygii</taxon>
        <taxon>Teleostei</taxon>
        <taxon>Ostariophysi</taxon>
        <taxon>Characiformes</taxon>
        <taxon>Characoidei</taxon>
        <taxon>Acestrorhamphidae</taxon>
        <taxon>Acestrorhamphinae</taxon>
        <taxon>Astyanax</taxon>
    </lineage>
</organism>
<dbReference type="PANTHER" id="PTHR15736:SF4">
    <property type="entry name" value="PROTEIN FAM131A"/>
    <property type="match status" value="1"/>
</dbReference>
<evidence type="ECO:0000256" key="2">
    <source>
        <dbReference type="SAM" id="MobiDB-lite"/>
    </source>
</evidence>
<evidence type="ECO:0000256" key="1">
    <source>
        <dbReference type="ARBA" id="ARBA00010635"/>
    </source>
</evidence>